<evidence type="ECO:0000256" key="1">
    <source>
        <dbReference type="SAM" id="SignalP"/>
    </source>
</evidence>
<dbReference type="PANTHER" id="PTHR22946:SF0">
    <property type="entry name" value="DIENELACTONE HYDROLASE DOMAIN-CONTAINING PROTEIN"/>
    <property type="match status" value="1"/>
</dbReference>
<dbReference type="InterPro" id="IPR002925">
    <property type="entry name" value="Dienelactn_hydro"/>
</dbReference>
<dbReference type="Proteomes" id="UP000295367">
    <property type="component" value="Unassembled WGS sequence"/>
</dbReference>
<comment type="caution">
    <text evidence="3">The sequence shown here is derived from an EMBL/GenBank/DDBJ whole genome shotgun (WGS) entry which is preliminary data.</text>
</comment>
<evidence type="ECO:0000313" key="3">
    <source>
        <dbReference type="EMBL" id="TCV89036.1"/>
    </source>
</evidence>
<dbReference type="RefSeq" id="WP_124945935.1">
    <property type="nucleotide sequence ID" value="NZ_BHVT01000020.1"/>
</dbReference>
<protein>
    <submittedName>
        <fullName evidence="3">Dienelactone hydrolase</fullName>
    </submittedName>
</protein>
<feature type="chain" id="PRO_5020618634" evidence="1">
    <location>
        <begin position="22"/>
        <end position="266"/>
    </location>
</feature>
<dbReference type="PANTHER" id="PTHR22946">
    <property type="entry name" value="DIENELACTONE HYDROLASE DOMAIN-CONTAINING PROTEIN-RELATED"/>
    <property type="match status" value="1"/>
</dbReference>
<dbReference type="InterPro" id="IPR029058">
    <property type="entry name" value="AB_hydrolase_fold"/>
</dbReference>
<dbReference type="SUPFAM" id="SSF53474">
    <property type="entry name" value="alpha/beta-Hydrolases"/>
    <property type="match status" value="1"/>
</dbReference>
<sequence>MRKIILLLLATGFMATQPALAKIQGKEIAYKGDGINMKGYIAYDDKFKGKRPGVIVVHEWWGHNDYARKRADMLAKMGYTALAVDMYGDGKQANHPDDAGKFATEVSKNLDSARARFEAGMNTLKADKTVNPDEIAAIGYCFGGGVVLAMAREGEPLAGVASFHGSLGTEHPAKPGSIHAKIKVFTGADDPMAPPSLVEAFKLEMDKAGANYQVVSYPGVKHSFTNPAADEYGKKFNMPLAYNAEADKDSWTKTEAFLKEIFAAKH</sequence>
<feature type="domain" description="Dienelactone hydrolase" evidence="2">
    <location>
        <begin position="37"/>
        <end position="261"/>
    </location>
</feature>
<gene>
    <name evidence="3" type="ORF">EDC63_103108</name>
</gene>
<feature type="signal peptide" evidence="1">
    <location>
        <begin position="1"/>
        <end position="21"/>
    </location>
</feature>
<evidence type="ECO:0000313" key="4">
    <source>
        <dbReference type="Proteomes" id="UP000295367"/>
    </source>
</evidence>
<keyword evidence="1" id="KW-0732">Signal</keyword>
<reference evidence="3 4" key="1">
    <citation type="submission" date="2019-03" db="EMBL/GenBank/DDBJ databases">
        <title>Genomic Encyclopedia of Type Strains, Phase IV (KMG-IV): sequencing the most valuable type-strain genomes for metagenomic binning, comparative biology and taxonomic classification.</title>
        <authorList>
            <person name="Goeker M."/>
        </authorList>
    </citation>
    <scope>NUCLEOTIDE SEQUENCE [LARGE SCALE GENOMIC DNA]</scope>
    <source>
        <strain evidence="3 4">DSM 100309</strain>
    </source>
</reference>
<dbReference type="Pfam" id="PF01738">
    <property type="entry name" value="DLH"/>
    <property type="match status" value="1"/>
</dbReference>
<keyword evidence="4" id="KW-1185">Reference proteome</keyword>
<organism evidence="3 4">
    <name type="scientific">Sulfurirhabdus autotrophica</name>
    <dbReference type="NCBI Taxonomy" id="1706046"/>
    <lineage>
        <taxon>Bacteria</taxon>
        <taxon>Pseudomonadati</taxon>
        <taxon>Pseudomonadota</taxon>
        <taxon>Betaproteobacteria</taxon>
        <taxon>Nitrosomonadales</taxon>
        <taxon>Sulfuricellaceae</taxon>
        <taxon>Sulfurirhabdus</taxon>
    </lineage>
</organism>
<evidence type="ECO:0000259" key="2">
    <source>
        <dbReference type="Pfam" id="PF01738"/>
    </source>
</evidence>
<proteinExistence type="predicted"/>
<dbReference type="OrthoDB" id="9787933at2"/>
<dbReference type="Gene3D" id="3.40.50.1820">
    <property type="entry name" value="alpha/beta hydrolase"/>
    <property type="match status" value="1"/>
</dbReference>
<dbReference type="EMBL" id="SMCO01000003">
    <property type="protein sequence ID" value="TCV89036.1"/>
    <property type="molecule type" value="Genomic_DNA"/>
</dbReference>
<dbReference type="AlphaFoldDB" id="A0A4R3YAQ6"/>
<name>A0A4R3YAQ6_9PROT</name>
<accession>A0A4R3YAQ6</accession>
<keyword evidence="3" id="KW-0378">Hydrolase</keyword>
<dbReference type="GO" id="GO:0016787">
    <property type="term" value="F:hydrolase activity"/>
    <property type="evidence" value="ECO:0007669"/>
    <property type="project" value="UniProtKB-KW"/>
</dbReference>
<dbReference type="InterPro" id="IPR050261">
    <property type="entry name" value="FrsA_esterase"/>
</dbReference>